<protein>
    <submittedName>
        <fullName evidence="2">Uncharacterized protein</fullName>
    </submittedName>
</protein>
<gene>
    <name evidence="2" type="ORF">K0M31_018700</name>
</gene>
<feature type="region of interest" description="Disordered" evidence="1">
    <location>
        <begin position="13"/>
        <end position="37"/>
    </location>
</feature>
<reference evidence="2" key="1">
    <citation type="submission" date="2021-10" db="EMBL/GenBank/DDBJ databases">
        <title>Melipona bicolor Genome sequencing and assembly.</title>
        <authorList>
            <person name="Araujo N.S."/>
            <person name="Arias M.C."/>
        </authorList>
    </citation>
    <scope>NUCLEOTIDE SEQUENCE</scope>
    <source>
        <strain evidence="2">USP_2M_L1-L4_2017</strain>
        <tissue evidence="2">Whole body</tissue>
    </source>
</reference>
<comment type="caution">
    <text evidence="2">The sequence shown here is derived from an EMBL/GenBank/DDBJ whole genome shotgun (WGS) entry which is preliminary data.</text>
</comment>
<sequence length="72" mass="7259">MVEDAFPGGFFVAHAKGTGGQASDGPPGSRHAPGGPRFTHAIFGGALVRTLLPARTTLTQREEKGGVVGGMA</sequence>
<accession>A0AA40G4J3</accession>
<keyword evidence="3" id="KW-1185">Reference proteome</keyword>
<dbReference type="Proteomes" id="UP001177670">
    <property type="component" value="Unassembled WGS sequence"/>
</dbReference>
<dbReference type="EMBL" id="JAHYIQ010000007">
    <property type="protein sequence ID" value="KAK1130574.1"/>
    <property type="molecule type" value="Genomic_DNA"/>
</dbReference>
<dbReference type="AlphaFoldDB" id="A0AA40G4J3"/>
<proteinExistence type="predicted"/>
<evidence type="ECO:0000313" key="3">
    <source>
        <dbReference type="Proteomes" id="UP001177670"/>
    </source>
</evidence>
<evidence type="ECO:0000313" key="2">
    <source>
        <dbReference type="EMBL" id="KAK1130574.1"/>
    </source>
</evidence>
<name>A0AA40G4J3_9HYME</name>
<evidence type="ECO:0000256" key="1">
    <source>
        <dbReference type="SAM" id="MobiDB-lite"/>
    </source>
</evidence>
<organism evidence="2 3">
    <name type="scientific">Melipona bicolor</name>
    <dbReference type="NCBI Taxonomy" id="60889"/>
    <lineage>
        <taxon>Eukaryota</taxon>
        <taxon>Metazoa</taxon>
        <taxon>Ecdysozoa</taxon>
        <taxon>Arthropoda</taxon>
        <taxon>Hexapoda</taxon>
        <taxon>Insecta</taxon>
        <taxon>Pterygota</taxon>
        <taxon>Neoptera</taxon>
        <taxon>Endopterygota</taxon>
        <taxon>Hymenoptera</taxon>
        <taxon>Apocrita</taxon>
        <taxon>Aculeata</taxon>
        <taxon>Apoidea</taxon>
        <taxon>Anthophila</taxon>
        <taxon>Apidae</taxon>
        <taxon>Melipona</taxon>
    </lineage>
</organism>